<dbReference type="InterPro" id="IPR003339">
    <property type="entry name" value="ABC/ECF_trnsptr_transmembrane"/>
</dbReference>
<evidence type="ECO:0000256" key="1">
    <source>
        <dbReference type="ARBA" id="ARBA00004651"/>
    </source>
</evidence>
<feature type="transmembrane region" description="Helical" evidence="6">
    <location>
        <begin position="43"/>
        <end position="61"/>
    </location>
</feature>
<accession>A0A5C0SK93</accession>
<dbReference type="InterPro" id="IPR051611">
    <property type="entry name" value="ECF_transporter_component"/>
</dbReference>
<dbReference type="Pfam" id="PF02361">
    <property type="entry name" value="CbiQ"/>
    <property type="match status" value="1"/>
</dbReference>
<feature type="transmembrane region" description="Helical" evidence="6">
    <location>
        <begin position="140"/>
        <end position="158"/>
    </location>
</feature>
<keyword evidence="5 6" id="KW-0472">Membrane</keyword>
<evidence type="ECO:0000256" key="6">
    <source>
        <dbReference type="SAM" id="Phobius"/>
    </source>
</evidence>
<dbReference type="OrthoDB" id="8585740at2"/>
<evidence type="ECO:0000256" key="5">
    <source>
        <dbReference type="ARBA" id="ARBA00023136"/>
    </source>
</evidence>
<keyword evidence="8" id="KW-1185">Reference proteome</keyword>
<dbReference type="RefSeq" id="WP_148810541.1">
    <property type="nucleotide sequence ID" value="NZ_CP042243.1"/>
</dbReference>
<dbReference type="InterPro" id="IPR012809">
    <property type="entry name" value="ECF_CbiQ"/>
</dbReference>
<dbReference type="NCBIfam" id="TIGR02454">
    <property type="entry name" value="ECF_T_CbiQ"/>
    <property type="match status" value="1"/>
</dbReference>
<dbReference type="KEGG" id="crs:FQB35_14425"/>
<keyword evidence="4 6" id="KW-1133">Transmembrane helix</keyword>
<sequence>MKLFLEEDFRGSTLLHTWDVRLKIIGFIALIFSFSFIKNIKLVPLMIVLSAILWIISKVPFYFLVRRWRIPSLFILIMDLIYLFFSKGDILFHIGFLNITYMGFINSVLLTTRALCILTLANILFATTSYVDIVKGMGELGLPVILTDMFLFTYRYIFEVGSNLEKMQRAMSLRGFKGKRIKDIGKLSSLVGAVFVRSYGQADRIYNAMILRGYGENQMIKKVSLVSKQDKILLGIFVFLAVGMILLQVYLDVLGG</sequence>
<organism evidence="7 8">
    <name type="scientific">Crassaminicella thermophila</name>
    <dbReference type="NCBI Taxonomy" id="2599308"/>
    <lineage>
        <taxon>Bacteria</taxon>
        <taxon>Bacillati</taxon>
        <taxon>Bacillota</taxon>
        <taxon>Clostridia</taxon>
        <taxon>Eubacteriales</taxon>
        <taxon>Clostridiaceae</taxon>
        <taxon>Crassaminicella</taxon>
    </lineage>
</organism>
<dbReference type="PANTHER" id="PTHR34857">
    <property type="entry name" value="SLL0384 PROTEIN"/>
    <property type="match status" value="1"/>
</dbReference>
<comment type="subcellular location">
    <subcellularLocation>
        <location evidence="1">Cell membrane</location>
        <topology evidence="1">Multi-pass membrane protein</topology>
    </subcellularLocation>
</comment>
<feature type="transmembrane region" description="Helical" evidence="6">
    <location>
        <begin position="68"/>
        <end position="85"/>
    </location>
</feature>
<dbReference type="EMBL" id="CP042243">
    <property type="protein sequence ID" value="QEK13369.1"/>
    <property type="molecule type" value="Genomic_DNA"/>
</dbReference>
<dbReference type="GO" id="GO:0006824">
    <property type="term" value="P:cobalt ion transport"/>
    <property type="evidence" value="ECO:0007669"/>
    <property type="project" value="InterPro"/>
</dbReference>
<evidence type="ECO:0000313" key="8">
    <source>
        <dbReference type="Proteomes" id="UP000324646"/>
    </source>
</evidence>
<protein>
    <submittedName>
        <fullName evidence="7">Cobalt ECF transporter T component CbiQ</fullName>
    </submittedName>
</protein>
<keyword evidence="2" id="KW-1003">Cell membrane</keyword>
<evidence type="ECO:0000256" key="3">
    <source>
        <dbReference type="ARBA" id="ARBA00022692"/>
    </source>
</evidence>
<dbReference type="AlphaFoldDB" id="A0A5C0SK93"/>
<keyword evidence="3 6" id="KW-0812">Transmembrane</keyword>
<proteinExistence type="predicted"/>
<evidence type="ECO:0000256" key="4">
    <source>
        <dbReference type="ARBA" id="ARBA00022989"/>
    </source>
</evidence>
<gene>
    <name evidence="7" type="primary">cbiQ</name>
    <name evidence="7" type="ORF">FQB35_14425</name>
</gene>
<evidence type="ECO:0000256" key="2">
    <source>
        <dbReference type="ARBA" id="ARBA00022475"/>
    </source>
</evidence>
<feature type="transmembrane region" description="Helical" evidence="6">
    <location>
        <begin position="20"/>
        <end position="37"/>
    </location>
</feature>
<name>A0A5C0SK93_CRATE</name>
<dbReference type="GO" id="GO:0043190">
    <property type="term" value="C:ATP-binding cassette (ABC) transporter complex"/>
    <property type="evidence" value="ECO:0007669"/>
    <property type="project" value="InterPro"/>
</dbReference>
<evidence type="ECO:0000313" key="7">
    <source>
        <dbReference type="EMBL" id="QEK13369.1"/>
    </source>
</evidence>
<dbReference type="Proteomes" id="UP000324646">
    <property type="component" value="Chromosome"/>
</dbReference>
<reference evidence="7 8" key="1">
    <citation type="submission" date="2019-07" db="EMBL/GenBank/DDBJ databases">
        <title>Complete genome of Crassaminicella thermophila SY095.</title>
        <authorList>
            <person name="Li X."/>
        </authorList>
    </citation>
    <scope>NUCLEOTIDE SEQUENCE [LARGE SCALE GENOMIC DNA]</scope>
    <source>
        <strain evidence="7 8">SY095</strain>
    </source>
</reference>
<feature type="transmembrane region" description="Helical" evidence="6">
    <location>
        <begin position="232"/>
        <end position="251"/>
    </location>
</feature>
<dbReference type="CDD" id="cd16914">
    <property type="entry name" value="EcfT"/>
    <property type="match status" value="1"/>
</dbReference>
<dbReference type="PANTHER" id="PTHR34857:SF2">
    <property type="entry name" value="SLL0384 PROTEIN"/>
    <property type="match status" value="1"/>
</dbReference>